<name>D2R293_PIRSD</name>
<dbReference type="SUPFAM" id="SSF50993">
    <property type="entry name" value="Peptidase/esterase 'gauge' domain"/>
    <property type="match status" value="1"/>
</dbReference>
<keyword evidence="4 8" id="KW-0378">Hydrolase</keyword>
<evidence type="ECO:0000256" key="3">
    <source>
        <dbReference type="ARBA" id="ARBA00022670"/>
    </source>
</evidence>
<dbReference type="PANTHER" id="PTHR42881">
    <property type="entry name" value="PROLYL ENDOPEPTIDASE"/>
    <property type="match status" value="1"/>
</dbReference>
<evidence type="ECO:0000256" key="2">
    <source>
        <dbReference type="ARBA" id="ARBA00011897"/>
    </source>
</evidence>
<dbReference type="GO" id="GO:0006508">
    <property type="term" value="P:proteolysis"/>
    <property type="evidence" value="ECO:0007669"/>
    <property type="project" value="UniProtKB-KW"/>
</dbReference>
<dbReference type="Gene3D" id="2.130.10.120">
    <property type="entry name" value="Prolyl oligopeptidase, N-terminal domain"/>
    <property type="match status" value="1"/>
</dbReference>
<dbReference type="Pfam" id="PF02897">
    <property type="entry name" value="Peptidase_S9_N"/>
    <property type="match status" value="1"/>
</dbReference>
<dbReference type="EC" id="3.4.21.26" evidence="2"/>
<evidence type="ECO:0000256" key="4">
    <source>
        <dbReference type="ARBA" id="ARBA00022801"/>
    </source>
</evidence>
<keyword evidence="5" id="KW-0720">Serine protease</keyword>
<dbReference type="KEGG" id="psl:Psta_0312"/>
<dbReference type="Gene3D" id="3.40.50.1820">
    <property type="entry name" value="alpha/beta hydrolase"/>
    <property type="match status" value="1"/>
</dbReference>
<evidence type="ECO:0000259" key="7">
    <source>
        <dbReference type="Pfam" id="PF02897"/>
    </source>
</evidence>
<comment type="catalytic activity">
    <reaction evidence="1">
        <text>Hydrolysis of Pro-|-Xaa &gt;&gt; Ala-|-Xaa in oligopeptides.</text>
        <dbReference type="EC" id="3.4.21.26"/>
    </reaction>
</comment>
<dbReference type="PRINTS" id="PR00862">
    <property type="entry name" value="PROLIGOPTASE"/>
</dbReference>
<dbReference type="InterPro" id="IPR001375">
    <property type="entry name" value="Peptidase_S9_cat"/>
</dbReference>
<dbReference type="InterPro" id="IPR023302">
    <property type="entry name" value="Pept_S9A_N"/>
</dbReference>
<evidence type="ECO:0000256" key="1">
    <source>
        <dbReference type="ARBA" id="ARBA00001070"/>
    </source>
</evidence>
<dbReference type="SUPFAM" id="SSF53474">
    <property type="entry name" value="alpha/beta-Hydrolases"/>
    <property type="match status" value="1"/>
</dbReference>
<evidence type="ECO:0000259" key="6">
    <source>
        <dbReference type="Pfam" id="PF00326"/>
    </source>
</evidence>
<dbReference type="InterPro" id="IPR051167">
    <property type="entry name" value="Prolyl_oligopep/macrocyclase"/>
</dbReference>
<accession>D2R293</accession>
<sequence length="739" mass="81151">MFARKTPSSPLQQALVVCGYAFLTLGIENTLMAEKPPVAPIKTVAENYHGETIVDPYRYMEDFHSPLVQEWVKGQAEFAANTLKTIRGRDALLARIAELDAGTPYTISNITCRPNGDLFYFKQLASENVAKVFLRDGKTSQERLLIDPETFPKANADDHFTISFFRVSPNGSQLLYGFAASGSEETTLKVFDLLTNEDLPLAIDRIEAEYALPSWMPDGKSFTYSRRRDIAADAPPTEGYKFTQAFRYTIGDANEKATMIFAHGANGSPAMAEMDFPAVILPAGSTWALGQVKHGDETDMSLYVTPQTALGSPHVEWVKICDRTDQVTGYAVRGDDIYLLCAQNAPRFKVLRTSLREPSLAKAETIVPSGEYVVDSLAVAQDALYVDVLQGVSSQVLRIPFEANAPTETITLPADEPSGTVAVAHPEIPGVMIRTRSWTQTGHLYQYDPVARSLSETGLQPQGKYDSPDFLTSVEFMVTSHDGVKVPLSIIHRKDIRLDGSNPTLLSGYGAYGFTLPMRYDPISLAWLQRGGVLAFAHTRGGGAFGKQWHHAGRKQTKANTWKDFIACGEYLVQKGYTSPSKLAGKGGSAGGILIGRAITERPDLFAAAQISVGCTDMLRFESTMNGPPNIPEFGTIQKADEFRSLLAMSTFHHIQNGVKYPAVILTHGINDPRVEPWQSAKTTARLQAASSSGKPILFRVDYHSGHGIGSTKKQRQEELADVWSFLLWQFGDASFQTH</sequence>
<proteinExistence type="predicted"/>
<dbReference type="HOGENOM" id="CLU_011290_1_1_0"/>
<evidence type="ECO:0000313" key="9">
    <source>
        <dbReference type="Proteomes" id="UP000001887"/>
    </source>
</evidence>
<evidence type="ECO:0000313" key="8">
    <source>
        <dbReference type="EMBL" id="ADB15002.1"/>
    </source>
</evidence>
<dbReference type="Pfam" id="PF00326">
    <property type="entry name" value="Peptidase_S9"/>
    <property type="match status" value="1"/>
</dbReference>
<dbReference type="GO" id="GO:0004252">
    <property type="term" value="F:serine-type endopeptidase activity"/>
    <property type="evidence" value="ECO:0007669"/>
    <property type="project" value="UniProtKB-EC"/>
</dbReference>
<dbReference type="EMBL" id="CP001848">
    <property type="protein sequence ID" value="ADB15002.1"/>
    <property type="molecule type" value="Genomic_DNA"/>
</dbReference>
<protein>
    <recommendedName>
        <fullName evidence="2">prolyl oligopeptidase</fullName>
        <ecNumber evidence="2">3.4.21.26</ecNumber>
    </recommendedName>
</protein>
<reference evidence="8 9" key="1">
    <citation type="journal article" date="2009" name="Stand. Genomic Sci.">
        <title>Complete genome sequence of Pirellula staleyi type strain (ATCC 27377).</title>
        <authorList>
            <person name="Clum A."/>
            <person name="Tindall B.J."/>
            <person name="Sikorski J."/>
            <person name="Ivanova N."/>
            <person name="Mavrommatis K."/>
            <person name="Lucas S."/>
            <person name="Glavina del Rio T."/>
            <person name="Nolan M."/>
            <person name="Chen F."/>
            <person name="Tice H."/>
            <person name="Pitluck S."/>
            <person name="Cheng J.F."/>
            <person name="Chertkov O."/>
            <person name="Brettin T."/>
            <person name="Han C."/>
            <person name="Detter J.C."/>
            <person name="Kuske C."/>
            <person name="Bruce D."/>
            <person name="Goodwin L."/>
            <person name="Ovchinikova G."/>
            <person name="Pati A."/>
            <person name="Mikhailova N."/>
            <person name="Chen A."/>
            <person name="Palaniappan K."/>
            <person name="Land M."/>
            <person name="Hauser L."/>
            <person name="Chang Y.J."/>
            <person name="Jeffries C.D."/>
            <person name="Chain P."/>
            <person name="Rohde M."/>
            <person name="Goker M."/>
            <person name="Bristow J."/>
            <person name="Eisen J.A."/>
            <person name="Markowitz V."/>
            <person name="Hugenholtz P."/>
            <person name="Kyrpides N.C."/>
            <person name="Klenk H.P."/>
            <person name="Lapidus A."/>
        </authorList>
    </citation>
    <scope>NUCLEOTIDE SEQUENCE [LARGE SCALE GENOMIC DNA]</scope>
    <source>
        <strain evidence="9">ATCC 27377 / DSM 6068 / ICPB 4128</strain>
    </source>
</reference>
<keyword evidence="9" id="KW-1185">Reference proteome</keyword>
<dbReference type="GO" id="GO:0070012">
    <property type="term" value="F:oligopeptidase activity"/>
    <property type="evidence" value="ECO:0007669"/>
    <property type="project" value="TreeGrafter"/>
</dbReference>
<feature type="domain" description="Peptidase S9A N-terminal" evidence="7">
    <location>
        <begin position="36"/>
        <end position="449"/>
    </location>
</feature>
<gene>
    <name evidence="8" type="ordered locus">Psta_0312</name>
</gene>
<keyword evidence="3" id="KW-0645">Protease</keyword>
<dbReference type="OrthoDB" id="9801421at2"/>
<dbReference type="AlphaFoldDB" id="D2R293"/>
<dbReference type="InterPro" id="IPR002470">
    <property type="entry name" value="Peptidase_S9A"/>
</dbReference>
<dbReference type="Proteomes" id="UP000001887">
    <property type="component" value="Chromosome"/>
</dbReference>
<evidence type="ECO:0000256" key="5">
    <source>
        <dbReference type="ARBA" id="ARBA00022825"/>
    </source>
</evidence>
<dbReference type="GO" id="GO:0005829">
    <property type="term" value="C:cytosol"/>
    <property type="evidence" value="ECO:0007669"/>
    <property type="project" value="TreeGrafter"/>
</dbReference>
<organism evidence="8 9">
    <name type="scientific">Pirellula staleyi (strain ATCC 27377 / DSM 6068 / ICPB 4128)</name>
    <name type="common">Pirella staleyi</name>
    <dbReference type="NCBI Taxonomy" id="530564"/>
    <lineage>
        <taxon>Bacteria</taxon>
        <taxon>Pseudomonadati</taxon>
        <taxon>Planctomycetota</taxon>
        <taxon>Planctomycetia</taxon>
        <taxon>Pirellulales</taxon>
        <taxon>Pirellulaceae</taxon>
        <taxon>Pirellula</taxon>
    </lineage>
</organism>
<dbReference type="eggNOG" id="COG1505">
    <property type="taxonomic scope" value="Bacteria"/>
</dbReference>
<feature type="domain" description="Peptidase S9 prolyl oligopeptidase catalytic" evidence="6">
    <location>
        <begin position="525"/>
        <end position="732"/>
    </location>
</feature>
<dbReference type="InterPro" id="IPR029058">
    <property type="entry name" value="AB_hydrolase_fold"/>
</dbReference>
<dbReference type="PANTHER" id="PTHR42881:SF2">
    <property type="entry name" value="PROLYL ENDOPEPTIDASE"/>
    <property type="match status" value="1"/>
</dbReference>